<name>A0A3Q2YC45_HIPCM</name>
<evidence type="ECO:0000256" key="1">
    <source>
        <dbReference type="ARBA" id="ARBA00003056"/>
    </source>
</evidence>
<evidence type="ECO:0000256" key="2">
    <source>
        <dbReference type="ARBA" id="ARBA00019230"/>
    </source>
</evidence>
<dbReference type="GO" id="GO:0005634">
    <property type="term" value="C:nucleus"/>
    <property type="evidence" value="ECO:0007669"/>
    <property type="project" value="TreeGrafter"/>
</dbReference>
<evidence type="ECO:0000313" key="4">
    <source>
        <dbReference type="Ensembl" id="ENSHCOP00000015391.1"/>
    </source>
</evidence>
<dbReference type="Ensembl" id="ENSHCOT00000023285.1">
    <property type="protein sequence ID" value="ENSHCOP00000015391.1"/>
    <property type="gene ID" value="ENSHCOG00000018978.1"/>
</dbReference>
<dbReference type="InterPro" id="IPR026073">
    <property type="entry name" value="GGNBP2"/>
</dbReference>
<dbReference type="GO" id="GO:0005737">
    <property type="term" value="C:cytoplasm"/>
    <property type="evidence" value="ECO:0007669"/>
    <property type="project" value="TreeGrafter"/>
</dbReference>
<reference evidence="4" key="1">
    <citation type="submission" date="2025-08" db="UniProtKB">
        <authorList>
            <consortium name="Ensembl"/>
        </authorList>
    </citation>
    <scope>IDENTIFICATION</scope>
</reference>
<evidence type="ECO:0000313" key="5">
    <source>
        <dbReference type="Proteomes" id="UP000264820"/>
    </source>
</evidence>
<protein>
    <recommendedName>
        <fullName evidence="2">Gametogenetin-binding protein 2</fullName>
    </recommendedName>
    <alternativeName>
        <fullName evidence="3">Protein ZNF403</fullName>
    </alternativeName>
</protein>
<evidence type="ECO:0000256" key="3">
    <source>
        <dbReference type="ARBA" id="ARBA00031743"/>
    </source>
</evidence>
<proteinExistence type="predicted"/>
<dbReference type="Proteomes" id="UP000264820">
    <property type="component" value="Unplaced"/>
</dbReference>
<dbReference type="PANTHER" id="PTHR13601">
    <property type="entry name" value="GAMETOGENETIN-BINDING PROTEIN 2"/>
    <property type="match status" value="1"/>
</dbReference>
<keyword evidence="5" id="KW-1185">Reference proteome</keyword>
<dbReference type="GeneTree" id="ENSGT00940000169574"/>
<dbReference type="OMA" id="EAWIWAC"/>
<dbReference type="PANTHER" id="PTHR13601:SF2">
    <property type="entry name" value="GAMETOGENETIN-BINDING PROTEIN 2"/>
    <property type="match status" value="1"/>
</dbReference>
<sequence>MARLVAVCKDNEEDYPFLARQFPLYIDDSLTMVMEFYDDVMDVDKQVISSSHWKQFTEVGTLGLLPPLLHAFLASV</sequence>
<organism evidence="4 5">
    <name type="scientific">Hippocampus comes</name>
    <name type="common">Tiger tail seahorse</name>
    <dbReference type="NCBI Taxonomy" id="109280"/>
    <lineage>
        <taxon>Eukaryota</taxon>
        <taxon>Metazoa</taxon>
        <taxon>Chordata</taxon>
        <taxon>Craniata</taxon>
        <taxon>Vertebrata</taxon>
        <taxon>Euteleostomi</taxon>
        <taxon>Actinopterygii</taxon>
        <taxon>Neopterygii</taxon>
        <taxon>Teleostei</taxon>
        <taxon>Neoteleostei</taxon>
        <taxon>Acanthomorphata</taxon>
        <taxon>Syngnathiaria</taxon>
        <taxon>Syngnathiformes</taxon>
        <taxon>Syngnathoidei</taxon>
        <taxon>Syngnathidae</taxon>
        <taxon>Hippocampus</taxon>
    </lineage>
</organism>
<dbReference type="AlphaFoldDB" id="A0A3Q2YC45"/>
<accession>A0A3Q2YC45</accession>
<reference evidence="4" key="2">
    <citation type="submission" date="2025-09" db="UniProtKB">
        <authorList>
            <consortium name="Ensembl"/>
        </authorList>
    </citation>
    <scope>IDENTIFICATION</scope>
</reference>
<comment type="function">
    <text evidence="1">May be involved in spermatogenesis.</text>
</comment>